<evidence type="ECO:0000259" key="6">
    <source>
        <dbReference type="Pfam" id="PF00005"/>
    </source>
</evidence>
<dbReference type="Pfam" id="PF00005">
    <property type="entry name" value="ABC_tran"/>
    <property type="match status" value="1"/>
</dbReference>
<dbReference type="GO" id="GO:0005524">
    <property type="term" value="F:ATP binding"/>
    <property type="evidence" value="ECO:0007669"/>
    <property type="project" value="UniProtKB-KW"/>
</dbReference>
<protein>
    <submittedName>
        <fullName evidence="7">ATP-binding cassette domain-containing protein</fullName>
    </submittedName>
</protein>
<dbReference type="InterPro" id="IPR050388">
    <property type="entry name" value="ABC_Ni/Peptide_Import"/>
</dbReference>
<evidence type="ECO:0000313" key="8">
    <source>
        <dbReference type="Proteomes" id="UP001596512"/>
    </source>
</evidence>
<keyword evidence="5" id="KW-0472">Membrane</keyword>
<reference evidence="8" key="1">
    <citation type="journal article" date="2019" name="Int. J. Syst. Evol. Microbiol.">
        <title>The Global Catalogue of Microorganisms (GCM) 10K type strain sequencing project: providing services to taxonomists for standard genome sequencing and annotation.</title>
        <authorList>
            <consortium name="The Broad Institute Genomics Platform"/>
            <consortium name="The Broad Institute Genome Sequencing Center for Infectious Disease"/>
            <person name="Wu L."/>
            <person name="Ma J."/>
        </authorList>
    </citation>
    <scope>NUCLEOTIDE SEQUENCE [LARGE SCALE GENOMIC DNA]</scope>
    <source>
        <strain evidence="8">JCM 17695</strain>
    </source>
</reference>
<feature type="domain" description="ABC transporter" evidence="6">
    <location>
        <begin position="20"/>
        <end position="58"/>
    </location>
</feature>
<keyword evidence="8" id="KW-1185">Reference proteome</keyword>
<dbReference type="Gene3D" id="3.40.50.300">
    <property type="entry name" value="P-loop containing nucleotide triphosphate hydrolases"/>
    <property type="match status" value="1"/>
</dbReference>
<keyword evidence="4" id="KW-1003">Cell membrane</keyword>
<keyword evidence="7" id="KW-0547">Nucleotide-binding</keyword>
<dbReference type="PANTHER" id="PTHR43297">
    <property type="entry name" value="OLIGOPEPTIDE TRANSPORT ATP-BINDING PROTEIN APPD"/>
    <property type="match status" value="1"/>
</dbReference>
<dbReference type="SUPFAM" id="SSF52540">
    <property type="entry name" value="P-loop containing nucleoside triphosphate hydrolases"/>
    <property type="match status" value="1"/>
</dbReference>
<organism evidence="7 8">
    <name type="scientific">Actinokineospora soli</name>
    <dbReference type="NCBI Taxonomy" id="1048753"/>
    <lineage>
        <taxon>Bacteria</taxon>
        <taxon>Bacillati</taxon>
        <taxon>Actinomycetota</taxon>
        <taxon>Actinomycetes</taxon>
        <taxon>Pseudonocardiales</taxon>
        <taxon>Pseudonocardiaceae</taxon>
        <taxon>Actinokineospora</taxon>
    </lineage>
</organism>
<keyword evidence="7" id="KW-0067">ATP-binding</keyword>
<sequence>MLTVRDLEVVYRVDPPVHAVKGVSLTLRRGEILGLAGESGCGKTTLAYAVNRLHRPPAEVTAGPSSSTTATAATSTCCRSARRSCARSAGTSCRWCSRAR</sequence>
<comment type="similarity">
    <text evidence="2">Belongs to the ABC transporter superfamily.</text>
</comment>
<evidence type="ECO:0000313" key="7">
    <source>
        <dbReference type="EMBL" id="MFC7614072.1"/>
    </source>
</evidence>
<accession>A0ABW2TM80</accession>
<comment type="caution">
    <text evidence="7">The sequence shown here is derived from an EMBL/GenBank/DDBJ whole genome shotgun (WGS) entry which is preliminary data.</text>
</comment>
<gene>
    <name evidence="7" type="ORF">ACFQV2_11455</name>
</gene>
<dbReference type="EMBL" id="JBHTEY010000004">
    <property type="protein sequence ID" value="MFC7614072.1"/>
    <property type="molecule type" value="Genomic_DNA"/>
</dbReference>
<dbReference type="Proteomes" id="UP001596512">
    <property type="component" value="Unassembled WGS sequence"/>
</dbReference>
<dbReference type="InterPro" id="IPR003439">
    <property type="entry name" value="ABC_transporter-like_ATP-bd"/>
</dbReference>
<evidence type="ECO:0000256" key="2">
    <source>
        <dbReference type="ARBA" id="ARBA00005417"/>
    </source>
</evidence>
<evidence type="ECO:0000256" key="5">
    <source>
        <dbReference type="ARBA" id="ARBA00023136"/>
    </source>
</evidence>
<dbReference type="InterPro" id="IPR027417">
    <property type="entry name" value="P-loop_NTPase"/>
</dbReference>
<dbReference type="PANTHER" id="PTHR43297:SF2">
    <property type="entry name" value="DIPEPTIDE TRANSPORT ATP-BINDING PROTEIN DPPD"/>
    <property type="match status" value="1"/>
</dbReference>
<evidence type="ECO:0000256" key="1">
    <source>
        <dbReference type="ARBA" id="ARBA00004370"/>
    </source>
</evidence>
<evidence type="ECO:0000256" key="4">
    <source>
        <dbReference type="ARBA" id="ARBA00022475"/>
    </source>
</evidence>
<evidence type="ECO:0000256" key="3">
    <source>
        <dbReference type="ARBA" id="ARBA00022448"/>
    </source>
</evidence>
<proteinExistence type="inferred from homology"/>
<keyword evidence="3" id="KW-0813">Transport</keyword>
<name>A0ABW2TM80_9PSEU</name>
<comment type="subcellular location">
    <subcellularLocation>
        <location evidence="1">Membrane</location>
    </subcellularLocation>
</comment>